<evidence type="ECO:0000256" key="1">
    <source>
        <dbReference type="ARBA" id="ARBA00022723"/>
    </source>
</evidence>
<dbReference type="WBParaSite" id="TTAC_0000192601-mRNA-1">
    <property type="protein sequence ID" value="TTAC_0000192601-mRNA-1"/>
    <property type="gene ID" value="TTAC_0000192601"/>
</dbReference>
<sequence>LSVFSSYRLINVGDQRGDRRKWIYLFETVHAVLFFASLVDFLERSQTPDFETKLDESLECFRFIMEAQPLSRKDAILFFTKKDILPVLLSNEKFTTASNYSEIQETKDPELCISAQRELYLLQRKDRSQKTGRVFVHTVCLLDIDEMKAKSRSVLKSVLDSNFRRHAMF</sequence>
<keyword evidence="2" id="KW-0547">Nucleotide-binding</keyword>
<organism evidence="5">
    <name type="scientific">Hydatigena taeniaeformis</name>
    <name type="common">Feline tapeworm</name>
    <name type="synonym">Taenia taeniaeformis</name>
    <dbReference type="NCBI Taxonomy" id="6205"/>
    <lineage>
        <taxon>Eukaryota</taxon>
        <taxon>Metazoa</taxon>
        <taxon>Spiralia</taxon>
        <taxon>Lophotrochozoa</taxon>
        <taxon>Platyhelminthes</taxon>
        <taxon>Cestoda</taxon>
        <taxon>Eucestoda</taxon>
        <taxon>Cyclophyllidea</taxon>
        <taxon>Taeniidae</taxon>
        <taxon>Hydatigera</taxon>
    </lineage>
</organism>
<dbReference type="PROSITE" id="PS51882">
    <property type="entry name" value="G_ALPHA"/>
    <property type="match status" value="1"/>
</dbReference>
<keyword evidence="3" id="KW-0342">GTP-binding</keyword>
<dbReference type="STRING" id="6205.A0A0R3WMD8"/>
<reference evidence="5" key="1">
    <citation type="submission" date="2017-02" db="UniProtKB">
        <authorList>
            <consortium name="WormBaseParasite"/>
        </authorList>
    </citation>
    <scope>IDENTIFICATION</scope>
</reference>
<evidence type="ECO:0000256" key="3">
    <source>
        <dbReference type="ARBA" id="ARBA00023134"/>
    </source>
</evidence>
<dbReference type="GO" id="GO:0031683">
    <property type="term" value="F:G-protein beta/gamma-subunit complex binding"/>
    <property type="evidence" value="ECO:0007669"/>
    <property type="project" value="InterPro"/>
</dbReference>
<dbReference type="AlphaFoldDB" id="A0A0R3WMD8"/>
<protein>
    <submittedName>
        <fullName evidence="5">Guanine nucleotide-binding protein subunit alpha-11</fullName>
    </submittedName>
</protein>
<dbReference type="SUPFAM" id="SSF52540">
    <property type="entry name" value="P-loop containing nucleoside triphosphate hydrolases"/>
    <property type="match status" value="1"/>
</dbReference>
<evidence type="ECO:0000256" key="2">
    <source>
        <dbReference type="ARBA" id="ARBA00022741"/>
    </source>
</evidence>
<keyword evidence="1" id="KW-0479">Metal-binding</keyword>
<evidence type="ECO:0000313" key="5">
    <source>
        <dbReference type="WBParaSite" id="TTAC_0000192601-mRNA-1"/>
    </source>
</evidence>
<dbReference type="InterPro" id="IPR027417">
    <property type="entry name" value="P-loop_NTPase"/>
</dbReference>
<dbReference type="GO" id="GO:0005737">
    <property type="term" value="C:cytoplasm"/>
    <property type="evidence" value="ECO:0007669"/>
    <property type="project" value="TreeGrafter"/>
</dbReference>
<dbReference type="FunFam" id="3.40.50.300:FF:000692">
    <property type="entry name" value="Guanine nucleotide-binding protein subunit alpha"/>
    <property type="match status" value="1"/>
</dbReference>
<dbReference type="InterPro" id="IPR001019">
    <property type="entry name" value="Gprotein_alpha_su"/>
</dbReference>
<dbReference type="Gene3D" id="3.40.50.300">
    <property type="entry name" value="P-loop containing nucleotide triphosphate hydrolases"/>
    <property type="match status" value="1"/>
</dbReference>
<dbReference type="PANTHER" id="PTHR10218">
    <property type="entry name" value="GTP-BINDING PROTEIN ALPHA SUBUNIT"/>
    <property type="match status" value="1"/>
</dbReference>
<dbReference type="GO" id="GO:0003924">
    <property type="term" value="F:GTPase activity"/>
    <property type="evidence" value="ECO:0007669"/>
    <property type="project" value="InterPro"/>
</dbReference>
<dbReference type="Pfam" id="PF00503">
    <property type="entry name" value="G-alpha"/>
    <property type="match status" value="1"/>
</dbReference>
<keyword evidence="4" id="KW-0807">Transducer</keyword>
<dbReference type="GO" id="GO:0007188">
    <property type="term" value="P:adenylate cyclase-modulating G protein-coupled receptor signaling pathway"/>
    <property type="evidence" value="ECO:0007669"/>
    <property type="project" value="TreeGrafter"/>
</dbReference>
<dbReference type="GO" id="GO:0005834">
    <property type="term" value="C:heterotrimeric G-protein complex"/>
    <property type="evidence" value="ECO:0007669"/>
    <property type="project" value="TreeGrafter"/>
</dbReference>
<dbReference type="GO" id="GO:0001664">
    <property type="term" value="F:G protein-coupled receptor binding"/>
    <property type="evidence" value="ECO:0007669"/>
    <property type="project" value="TreeGrafter"/>
</dbReference>
<dbReference type="GO" id="GO:0005525">
    <property type="term" value="F:GTP binding"/>
    <property type="evidence" value="ECO:0007669"/>
    <property type="project" value="UniProtKB-KW"/>
</dbReference>
<dbReference type="PRINTS" id="PR00318">
    <property type="entry name" value="GPROTEINA"/>
</dbReference>
<accession>A0A0R3WMD8</accession>
<proteinExistence type="predicted"/>
<dbReference type="GO" id="GO:0046872">
    <property type="term" value="F:metal ion binding"/>
    <property type="evidence" value="ECO:0007669"/>
    <property type="project" value="UniProtKB-KW"/>
</dbReference>
<name>A0A0R3WMD8_HYDTA</name>
<evidence type="ECO:0000256" key="4">
    <source>
        <dbReference type="ARBA" id="ARBA00023224"/>
    </source>
</evidence>
<dbReference type="PANTHER" id="PTHR10218:SF302">
    <property type="entry name" value="GUANINE NUCLEOTIDE-BINDING PROTEIN ALPHA-5 SUBUNIT"/>
    <property type="match status" value="1"/>
</dbReference>